<dbReference type="PRINTS" id="PR00413">
    <property type="entry name" value="HADHALOGNASE"/>
</dbReference>
<dbReference type="InterPro" id="IPR006439">
    <property type="entry name" value="HAD-SF_hydro_IA"/>
</dbReference>
<dbReference type="InterPro" id="IPR050155">
    <property type="entry name" value="HAD-like_hydrolase_sf"/>
</dbReference>
<name>A0A6H0KRM1_9BACE</name>
<dbReference type="KEGG" id="bfc:BacF7301_19040"/>
<comment type="similarity">
    <text evidence="3">Belongs to the HAD-like hydrolase superfamily. CbbY/CbbZ/Gph/YieH family.</text>
</comment>
<dbReference type="Pfam" id="PF13419">
    <property type="entry name" value="HAD_2"/>
    <property type="match status" value="1"/>
</dbReference>
<dbReference type="CDD" id="cd07505">
    <property type="entry name" value="HAD_BPGM-like"/>
    <property type="match status" value="1"/>
</dbReference>
<comment type="pathway">
    <text evidence="2">Organic acid metabolism; glycolate biosynthesis; glycolate from 2-phosphoglycolate: step 1/1.</text>
</comment>
<dbReference type="PANTHER" id="PTHR43434">
    <property type="entry name" value="PHOSPHOGLYCOLATE PHOSPHATASE"/>
    <property type="match status" value="1"/>
</dbReference>
<dbReference type="EC" id="3.1.3.18" evidence="4"/>
<dbReference type="NCBIfam" id="TIGR01509">
    <property type="entry name" value="HAD-SF-IA-v3"/>
    <property type="match status" value="1"/>
</dbReference>
<dbReference type="GO" id="GO:0008967">
    <property type="term" value="F:phosphoglycolate phosphatase activity"/>
    <property type="evidence" value="ECO:0007669"/>
    <property type="project" value="UniProtKB-EC"/>
</dbReference>
<dbReference type="SUPFAM" id="SSF56784">
    <property type="entry name" value="HAD-like"/>
    <property type="match status" value="1"/>
</dbReference>
<dbReference type="Gene3D" id="1.10.150.240">
    <property type="entry name" value="Putative phosphatase, domain 2"/>
    <property type="match status" value="1"/>
</dbReference>
<evidence type="ECO:0000256" key="2">
    <source>
        <dbReference type="ARBA" id="ARBA00004818"/>
    </source>
</evidence>
<dbReference type="InterPro" id="IPR041492">
    <property type="entry name" value="HAD_2"/>
</dbReference>
<evidence type="ECO:0000256" key="4">
    <source>
        <dbReference type="ARBA" id="ARBA00013078"/>
    </source>
</evidence>
<evidence type="ECO:0000256" key="1">
    <source>
        <dbReference type="ARBA" id="ARBA00000830"/>
    </source>
</evidence>
<dbReference type="GO" id="GO:0006281">
    <property type="term" value="P:DNA repair"/>
    <property type="evidence" value="ECO:0007669"/>
    <property type="project" value="TreeGrafter"/>
</dbReference>
<dbReference type="SFLD" id="SFLDG01135">
    <property type="entry name" value="C1.5.6:_HAD__Beta-PGM__Phospha"/>
    <property type="match status" value="1"/>
</dbReference>
<evidence type="ECO:0000313" key="5">
    <source>
        <dbReference type="EMBL" id="QIU96116.1"/>
    </source>
</evidence>
<dbReference type="SFLD" id="SFLDG01129">
    <property type="entry name" value="C1.5:_HAD__Beta-PGM__Phosphata"/>
    <property type="match status" value="1"/>
</dbReference>
<comment type="catalytic activity">
    <reaction evidence="1">
        <text>2-phosphoglycolate + H2O = glycolate + phosphate</text>
        <dbReference type="Rhea" id="RHEA:14369"/>
        <dbReference type="ChEBI" id="CHEBI:15377"/>
        <dbReference type="ChEBI" id="CHEBI:29805"/>
        <dbReference type="ChEBI" id="CHEBI:43474"/>
        <dbReference type="ChEBI" id="CHEBI:58033"/>
        <dbReference type="EC" id="3.1.3.18"/>
    </reaction>
</comment>
<protein>
    <recommendedName>
        <fullName evidence="4">phosphoglycolate phosphatase</fullName>
        <ecNumber evidence="4">3.1.3.18</ecNumber>
    </recommendedName>
</protein>
<dbReference type="AlphaFoldDB" id="A0A6H0KRM1"/>
<dbReference type="Gene3D" id="3.40.50.1000">
    <property type="entry name" value="HAD superfamily/HAD-like"/>
    <property type="match status" value="1"/>
</dbReference>
<evidence type="ECO:0000313" key="6">
    <source>
        <dbReference type="Proteomes" id="UP000501780"/>
    </source>
</evidence>
<evidence type="ECO:0000256" key="3">
    <source>
        <dbReference type="ARBA" id="ARBA00006171"/>
    </source>
</evidence>
<dbReference type="InterPro" id="IPR036412">
    <property type="entry name" value="HAD-like_sf"/>
</dbReference>
<sequence length="188" mass="21205">MIKAIITDFDGTLVDTFEANLRAYQEAFHQVGITLTAEKYRECFGYRFDRFMLAMAVTDETIANQINELKKEAYPQHFSHLIPNTKLIEFIATFHQMGAKTAIASTARKENLMNAVNYLGIAHHFDLIYAGVDVKQGKPSPEIYLKAMDALEVKPEEVLIFEDSPVGFQAAKASGAKYIPVTTDWFTE</sequence>
<dbReference type="InterPro" id="IPR023198">
    <property type="entry name" value="PGP-like_dom2"/>
</dbReference>
<gene>
    <name evidence="5" type="ORF">BacF7301_19040</name>
</gene>
<dbReference type="RefSeq" id="WP_167965307.1">
    <property type="nucleotide sequence ID" value="NZ_CP050831.1"/>
</dbReference>
<proteinExistence type="inferred from homology"/>
<reference evidence="5 6" key="1">
    <citation type="submission" date="2020-03" db="EMBL/GenBank/DDBJ databases">
        <title>Genomic analysis of Bacteroides faecium CBA7301.</title>
        <authorList>
            <person name="Kim J."/>
            <person name="Roh S.W."/>
        </authorList>
    </citation>
    <scope>NUCLEOTIDE SEQUENCE [LARGE SCALE GENOMIC DNA]</scope>
    <source>
        <strain evidence="5 6">CBA7301</strain>
    </source>
</reference>
<dbReference type="SFLD" id="SFLDS00003">
    <property type="entry name" value="Haloacid_Dehalogenase"/>
    <property type="match status" value="1"/>
</dbReference>
<dbReference type="InterPro" id="IPR023214">
    <property type="entry name" value="HAD_sf"/>
</dbReference>
<keyword evidence="6" id="KW-1185">Reference proteome</keyword>
<dbReference type="EMBL" id="CP050831">
    <property type="protein sequence ID" value="QIU96116.1"/>
    <property type="molecule type" value="Genomic_DNA"/>
</dbReference>
<dbReference type="Proteomes" id="UP000501780">
    <property type="component" value="Chromosome"/>
</dbReference>
<accession>A0A6H0KRM1</accession>
<organism evidence="5 6">
    <name type="scientific">Bacteroides faecium</name>
    <dbReference type="NCBI Taxonomy" id="2715212"/>
    <lineage>
        <taxon>Bacteria</taxon>
        <taxon>Pseudomonadati</taxon>
        <taxon>Bacteroidota</taxon>
        <taxon>Bacteroidia</taxon>
        <taxon>Bacteroidales</taxon>
        <taxon>Bacteroidaceae</taxon>
        <taxon>Bacteroides</taxon>
    </lineage>
</organism>
<dbReference type="PANTHER" id="PTHR43434:SF1">
    <property type="entry name" value="PHOSPHOGLYCOLATE PHOSPHATASE"/>
    <property type="match status" value="1"/>
</dbReference>